<accession>A0A8T2UZG7</accession>
<evidence type="ECO:0000259" key="15">
    <source>
        <dbReference type="Pfam" id="PF04928"/>
    </source>
</evidence>
<dbReference type="InterPro" id="IPR048840">
    <property type="entry name" value="PolA_pol_NTPase"/>
</dbReference>
<dbReference type="PIRSF" id="PIRSF018425">
    <property type="entry name" value="PolyA_polymerase"/>
    <property type="match status" value="1"/>
</dbReference>
<dbReference type="GO" id="GO:0005634">
    <property type="term" value="C:nucleus"/>
    <property type="evidence" value="ECO:0007669"/>
    <property type="project" value="UniProtKB-SubCell"/>
</dbReference>
<dbReference type="GO" id="GO:0003723">
    <property type="term" value="F:RNA binding"/>
    <property type="evidence" value="ECO:0007669"/>
    <property type="project" value="UniProtKB-UniRule"/>
</dbReference>
<feature type="binding site" evidence="12">
    <location>
        <position position="218"/>
    </location>
    <ligand>
        <name>ATP</name>
        <dbReference type="ChEBI" id="CHEBI:30616"/>
    </ligand>
</feature>
<evidence type="ECO:0000256" key="4">
    <source>
        <dbReference type="ARBA" id="ARBA00022664"/>
    </source>
</evidence>
<feature type="domain" description="Poly(A) polymerase central" evidence="15">
    <location>
        <begin position="209"/>
        <end position="354"/>
    </location>
</feature>
<dbReference type="FunFam" id="3.30.460.10:FF:000002">
    <property type="entry name" value="Poly(A) polymerase alpha, putative"/>
    <property type="match status" value="1"/>
</dbReference>
<proteinExistence type="inferred from homology"/>
<dbReference type="OrthoDB" id="412748at2759"/>
<evidence type="ECO:0000313" key="18">
    <source>
        <dbReference type="Proteomes" id="UP000825935"/>
    </source>
</evidence>
<feature type="binding site" evidence="12">
    <location>
        <begin position="89"/>
        <end position="91"/>
    </location>
    <ligand>
        <name>ATP</name>
        <dbReference type="ChEBI" id="CHEBI:30616"/>
    </ligand>
</feature>
<keyword evidence="7 11" id="KW-0547">Nucleotide-binding</keyword>
<dbReference type="Gene3D" id="3.30.460.10">
    <property type="entry name" value="Beta Polymerase, domain 2"/>
    <property type="match status" value="1"/>
</dbReference>
<keyword evidence="5 11" id="KW-0808">Transferase</keyword>
<comment type="similarity">
    <text evidence="3 11">Belongs to the poly(A) polymerase family.</text>
</comment>
<evidence type="ECO:0000256" key="6">
    <source>
        <dbReference type="ARBA" id="ARBA00022723"/>
    </source>
</evidence>
<evidence type="ECO:0000256" key="2">
    <source>
        <dbReference type="ARBA" id="ARBA00004123"/>
    </source>
</evidence>
<dbReference type="EMBL" id="CM035410">
    <property type="protein sequence ID" value="KAH7437429.1"/>
    <property type="molecule type" value="Genomic_DNA"/>
</dbReference>
<feature type="binding site" evidence="13">
    <location>
        <position position="102"/>
    </location>
    <ligand>
        <name>Mg(2+)</name>
        <dbReference type="ChEBI" id="CHEBI:18420"/>
        <label>2</label>
        <note>catalytic</note>
    </ligand>
</feature>
<keyword evidence="10 11" id="KW-0539">Nucleus</keyword>
<evidence type="ECO:0000256" key="12">
    <source>
        <dbReference type="PIRSR" id="PIRSR018425-1"/>
    </source>
</evidence>
<evidence type="ECO:0000313" key="17">
    <source>
        <dbReference type="EMBL" id="KAH7437429.1"/>
    </source>
</evidence>
<evidence type="ECO:0000256" key="13">
    <source>
        <dbReference type="PIRSR" id="PIRSR018425-2"/>
    </source>
</evidence>
<dbReference type="SUPFAM" id="SSF81631">
    <property type="entry name" value="PAP/OAS1 substrate-binding domain"/>
    <property type="match status" value="1"/>
</dbReference>
<evidence type="ECO:0000256" key="11">
    <source>
        <dbReference type="PIRNR" id="PIRNR018425"/>
    </source>
</evidence>
<dbReference type="Pfam" id="PF04928">
    <property type="entry name" value="PAP_central"/>
    <property type="match status" value="1"/>
</dbReference>
<evidence type="ECO:0000256" key="3">
    <source>
        <dbReference type="ARBA" id="ARBA00010912"/>
    </source>
</evidence>
<evidence type="ECO:0000259" key="16">
    <source>
        <dbReference type="Pfam" id="PF20750"/>
    </source>
</evidence>
<gene>
    <name evidence="17" type="ORF">KP509_05G071300</name>
</gene>
<dbReference type="GO" id="GO:0031123">
    <property type="term" value="P:RNA 3'-end processing"/>
    <property type="evidence" value="ECO:0007669"/>
    <property type="project" value="InterPro"/>
</dbReference>
<feature type="binding site" evidence="13">
    <location>
        <position position="104"/>
    </location>
    <ligand>
        <name>Mg(2+)</name>
        <dbReference type="ChEBI" id="CHEBI:18420"/>
        <label>2</label>
        <note>catalytic</note>
    </ligand>
</feature>
<keyword evidence="18" id="KW-1185">Reference proteome</keyword>
<feature type="binding site" evidence="12">
    <location>
        <position position="227"/>
    </location>
    <ligand>
        <name>ATP</name>
        <dbReference type="ChEBI" id="CHEBI:30616"/>
    </ligand>
</feature>
<comment type="function">
    <text evidence="11">Polymerase that creates the 3'-poly(A) tail of mRNA's.</text>
</comment>
<evidence type="ECO:0000256" key="10">
    <source>
        <dbReference type="ARBA" id="ARBA00023242"/>
    </source>
</evidence>
<comment type="caution">
    <text evidence="17">The sequence shown here is derived from an EMBL/GenBank/DDBJ whole genome shotgun (WGS) entry which is preliminary data.</text>
</comment>
<feature type="binding site" evidence="13">
    <location>
        <position position="102"/>
    </location>
    <ligand>
        <name>Mg(2+)</name>
        <dbReference type="ChEBI" id="CHEBI:18420"/>
        <label>1</label>
        <note>catalytic</note>
    </ligand>
</feature>
<comment type="cofactor">
    <cofactor evidence="13">
        <name>Mg(2+)</name>
        <dbReference type="ChEBI" id="CHEBI:18420"/>
    </cofactor>
    <text evidence="13">Binds 2 magnesium ions. Also active with manganese.</text>
</comment>
<feature type="binding site" evidence="12">
    <location>
        <position position="157"/>
    </location>
    <ligand>
        <name>ATP</name>
        <dbReference type="ChEBI" id="CHEBI:30616"/>
    </ligand>
</feature>
<dbReference type="GO" id="GO:0005524">
    <property type="term" value="F:ATP binding"/>
    <property type="evidence" value="ECO:0007669"/>
    <property type="project" value="UniProtKB-UniRule"/>
</dbReference>
<dbReference type="FunFam" id="1.10.1410.10:FF:000001">
    <property type="entry name" value="Putative poly(A) polymerase gamma"/>
    <property type="match status" value="1"/>
</dbReference>
<evidence type="ECO:0000259" key="14">
    <source>
        <dbReference type="Pfam" id="PF04926"/>
    </source>
</evidence>
<dbReference type="OMA" id="TTNIASC"/>
<feature type="binding site" evidence="12">
    <location>
        <begin position="236"/>
        <end position="237"/>
    </location>
    <ligand>
        <name>ATP</name>
        <dbReference type="ChEBI" id="CHEBI:30616"/>
    </ligand>
</feature>
<keyword evidence="6 13" id="KW-0479">Metal-binding</keyword>
<dbReference type="PANTHER" id="PTHR10682">
    <property type="entry name" value="POLY A POLYMERASE"/>
    <property type="match status" value="1"/>
</dbReference>
<protein>
    <recommendedName>
        <fullName evidence="11">Poly(A) polymerase</fullName>
        <ecNumber evidence="11">2.7.7.19</ecNumber>
    </recommendedName>
</protein>
<evidence type="ECO:0000256" key="9">
    <source>
        <dbReference type="ARBA" id="ARBA00022842"/>
    </source>
</evidence>
<dbReference type="GO" id="GO:0046872">
    <property type="term" value="F:metal ion binding"/>
    <property type="evidence" value="ECO:0007669"/>
    <property type="project" value="UniProtKB-KW"/>
</dbReference>
<dbReference type="SUPFAM" id="SSF81301">
    <property type="entry name" value="Nucleotidyltransferase"/>
    <property type="match status" value="1"/>
</dbReference>
<dbReference type="Pfam" id="PF04926">
    <property type="entry name" value="PAP_RNA-bind"/>
    <property type="match status" value="1"/>
</dbReference>
<reference evidence="17" key="1">
    <citation type="submission" date="2021-08" db="EMBL/GenBank/DDBJ databases">
        <title>WGS assembly of Ceratopteris richardii.</title>
        <authorList>
            <person name="Marchant D.B."/>
            <person name="Chen G."/>
            <person name="Jenkins J."/>
            <person name="Shu S."/>
            <person name="Leebens-Mack J."/>
            <person name="Grimwood J."/>
            <person name="Schmutz J."/>
            <person name="Soltis P."/>
            <person name="Soltis D."/>
            <person name="Chen Z.-H."/>
        </authorList>
    </citation>
    <scope>NUCLEOTIDE SEQUENCE</scope>
    <source>
        <strain evidence="17">Whitten #5841</strain>
        <tissue evidence="17">Leaf</tissue>
    </source>
</reference>
<dbReference type="AlphaFoldDB" id="A0A8T2UZG7"/>
<dbReference type="Gene3D" id="3.30.70.590">
    <property type="entry name" value="Poly(A) polymerase predicted RNA binding domain"/>
    <property type="match status" value="1"/>
</dbReference>
<dbReference type="InterPro" id="IPR014492">
    <property type="entry name" value="PolyA_polymerase"/>
</dbReference>
<feature type="binding site" evidence="12">
    <location>
        <begin position="102"/>
        <end position="104"/>
    </location>
    <ligand>
        <name>ATP</name>
        <dbReference type="ChEBI" id="CHEBI:30616"/>
    </ligand>
</feature>
<feature type="binding site" evidence="13">
    <location>
        <position position="157"/>
    </location>
    <ligand>
        <name>Mg(2+)</name>
        <dbReference type="ChEBI" id="CHEBI:18420"/>
        <label>2</label>
        <note>catalytic</note>
    </ligand>
</feature>
<dbReference type="CDD" id="cd05402">
    <property type="entry name" value="NT_PAP_TUTase"/>
    <property type="match status" value="1"/>
</dbReference>
<evidence type="ECO:0000256" key="1">
    <source>
        <dbReference type="ARBA" id="ARBA00001936"/>
    </source>
</evidence>
<dbReference type="Pfam" id="PF20750">
    <property type="entry name" value="PAP_NTPase"/>
    <property type="match status" value="1"/>
</dbReference>
<comment type="cofactor">
    <cofactor evidence="1">
        <name>Mn(2+)</name>
        <dbReference type="ChEBI" id="CHEBI:29035"/>
    </cofactor>
</comment>
<dbReference type="SUPFAM" id="SSF55003">
    <property type="entry name" value="PAP/Archaeal CCA-adding enzyme, C-terminal domain"/>
    <property type="match status" value="1"/>
</dbReference>
<dbReference type="GO" id="GO:1990817">
    <property type="term" value="F:poly(A) RNA polymerase activity"/>
    <property type="evidence" value="ECO:0007669"/>
    <property type="project" value="UniProtKB-UniRule"/>
</dbReference>
<dbReference type="GO" id="GO:0006397">
    <property type="term" value="P:mRNA processing"/>
    <property type="evidence" value="ECO:0007669"/>
    <property type="project" value="UniProtKB-KW"/>
</dbReference>
<evidence type="ECO:0000256" key="7">
    <source>
        <dbReference type="ARBA" id="ARBA00022741"/>
    </source>
</evidence>
<organism evidence="17 18">
    <name type="scientific">Ceratopteris richardii</name>
    <name type="common">Triangle waterfern</name>
    <dbReference type="NCBI Taxonomy" id="49495"/>
    <lineage>
        <taxon>Eukaryota</taxon>
        <taxon>Viridiplantae</taxon>
        <taxon>Streptophyta</taxon>
        <taxon>Embryophyta</taxon>
        <taxon>Tracheophyta</taxon>
        <taxon>Polypodiopsida</taxon>
        <taxon>Polypodiidae</taxon>
        <taxon>Polypodiales</taxon>
        <taxon>Pteridineae</taxon>
        <taxon>Pteridaceae</taxon>
        <taxon>Parkerioideae</taxon>
        <taxon>Ceratopteris</taxon>
    </lineage>
</organism>
<evidence type="ECO:0000256" key="5">
    <source>
        <dbReference type="ARBA" id="ARBA00022679"/>
    </source>
</evidence>
<comment type="subcellular location">
    <subcellularLocation>
        <location evidence="2 11">Nucleus</location>
    </subcellularLocation>
</comment>
<dbReference type="Proteomes" id="UP000825935">
    <property type="component" value="Chromosome 5"/>
</dbReference>
<dbReference type="InterPro" id="IPR007012">
    <property type="entry name" value="PolA_pol_cen_dom"/>
</dbReference>
<sequence>MNQNQKAAQLHCEPLSTSAPTDAELASNRELEECMRQSGLFESQEESILREEVLGHLDRIVKLWVTRISIARGYSAQVVKEANAKIFTFGSYRLGVHEPESDIDTLCVGPTYASREKDFFVVLHDMLLETPEVTELHAVSDAHVPILKFKFKGISVDLLYARLALWVIPEDLDISQESILRNVDEQSVRSLNGYRVTEEIVRLVPNIHTFRATLRCIKLWAKKRGVYSNVMGFLGGVSWALLVARICQLYPNAVPSMLVSRFFRVYTQWRWPIPVMLRQIEEGSSLGLPVWDPRKNPRDRSHLMPIITPAYPCMNSSYNVSNSTLRVMIEHFNTALEVCKAVEGKQVGWSALFEAYEFLEAYRNYLEIDVRANGQDDLRAWKGWVESRLRQLILKIEWHTHGVLQCHPYPCELIGMRKQQHSVTFIIGLGRGKDGALIRKGQEIDLQRPVDQFKELINRYSDRKPGMAIYVIHKRKKSNAPSAAAGLGGLLTHPRSKRVAEITLVSQEMSSPLKKQKSAKYKRTEEAARGHDVEYPTKIIDNQLMMNASTTSGSLPSNKPVEDELESYSEIEFNRSKMGFEKLPSTTGSHSIGLTTILPKRIMRGLRCTSNNLSPSLIYIQSDYELKACFKASESHQESIVVPIKKY</sequence>
<dbReference type="InterPro" id="IPR007010">
    <property type="entry name" value="PolA_pol_RNA-bd_dom"/>
</dbReference>
<keyword evidence="8 11" id="KW-0067">ATP-binding</keyword>
<keyword evidence="9 13" id="KW-0460">Magnesium</keyword>
<dbReference type="PANTHER" id="PTHR10682:SF10">
    <property type="entry name" value="POLYNUCLEOTIDE ADENYLYLTRANSFERASE"/>
    <property type="match status" value="1"/>
</dbReference>
<dbReference type="InterPro" id="IPR043519">
    <property type="entry name" value="NT_sf"/>
</dbReference>
<feature type="domain" description="Poly(A) polymerase RNA-binding" evidence="14">
    <location>
        <begin position="358"/>
        <end position="410"/>
    </location>
</feature>
<dbReference type="InterPro" id="IPR011068">
    <property type="entry name" value="NuclTrfase_I-like_C"/>
</dbReference>
<evidence type="ECO:0000256" key="8">
    <source>
        <dbReference type="ARBA" id="ARBA00022840"/>
    </source>
</evidence>
<feature type="binding site" evidence="13">
    <location>
        <position position="104"/>
    </location>
    <ligand>
        <name>Mg(2+)</name>
        <dbReference type="ChEBI" id="CHEBI:18420"/>
        <label>1</label>
        <note>catalytic</note>
    </ligand>
</feature>
<name>A0A8T2UZG7_CERRI</name>
<dbReference type="EC" id="2.7.7.19" evidence="11"/>
<keyword evidence="4 11" id="KW-0507">mRNA processing</keyword>
<dbReference type="Gene3D" id="1.10.1410.10">
    <property type="match status" value="1"/>
</dbReference>
<comment type="catalytic activity">
    <reaction evidence="11">
        <text>RNA(n) + ATP = RNA(n)-3'-adenine ribonucleotide + diphosphate</text>
        <dbReference type="Rhea" id="RHEA:11332"/>
        <dbReference type="Rhea" id="RHEA-COMP:14527"/>
        <dbReference type="Rhea" id="RHEA-COMP:17347"/>
        <dbReference type="ChEBI" id="CHEBI:30616"/>
        <dbReference type="ChEBI" id="CHEBI:33019"/>
        <dbReference type="ChEBI" id="CHEBI:140395"/>
        <dbReference type="ChEBI" id="CHEBI:173115"/>
        <dbReference type="EC" id="2.7.7.19"/>
    </reaction>
</comment>
<feature type="domain" description="Poly(A) polymerase nucleotidyltransferase" evidence="16">
    <location>
        <begin position="13"/>
        <end position="204"/>
    </location>
</feature>